<proteinExistence type="predicted"/>
<comment type="caution">
    <text evidence="2">The sequence shown here is derived from an EMBL/GenBank/DDBJ whole genome shotgun (WGS) entry which is preliminary data.</text>
</comment>
<protein>
    <submittedName>
        <fullName evidence="2">Uncharacterized protein</fullName>
    </submittedName>
</protein>
<dbReference type="EMBL" id="LKHV01000006">
    <property type="protein sequence ID" value="KRG18533.1"/>
    <property type="molecule type" value="Genomic_DNA"/>
</dbReference>
<dbReference type="RefSeq" id="WP_057624519.1">
    <property type="nucleotide sequence ID" value="NZ_LKHV02000001.1"/>
</dbReference>
<feature type="compositionally biased region" description="Acidic residues" evidence="1">
    <location>
        <begin position="442"/>
        <end position="462"/>
    </location>
</feature>
<feature type="compositionally biased region" description="Acidic residues" evidence="1">
    <location>
        <begin position="421"/>
        <end position="433"/>
    </location>
</feature>
<dbReference type="EMBL" id="LKHV02000001">
    <property type="protein sequence ID" value="MCS5707888.1"/>
    <property type="molecule type" value="Genomic_DNA"/>
</dbReference>
<feature type="region of interest" description="Disordered" evidence="1">
    <location>
        <begin position="421"/>
        <end position="476"/>
    </location>
</feature>
<sequence length="476" mass="54573">MPLTLEEKQRIDQSATKLLNKLLVTGRAAFQLTIQSLRQTVLGGTSAVSKPVPIAIQIRVQKIKTLLDSAKNQFPTSIQTQNEFKNRVKRLVRQKIYFYRTLTTAQKKAYVIEQRKPLSFVEKNQYATLVQETLDKIRITSKRAFSLIINALKKEVLKAPITTNKKIPSELLASAQRVKELITDIEDLWIPLNPAKADNPAYVFKTRLKQKEFSNLVKYKTQEWINQVENLSRKEKSALVKQHRTLVETQKNRATANHLKPRQSSVESEGYVEERAQWRINLMFPMEGDGLSEHEMCLLASIIDLEKYPWGYAQLLTADIPLAQWLSSESINNLLMADKLNFSEHGALLTEPSQEEKDSLQTLAPFILSNQLSVRKALDTYISEEAKQTLLAPEFIARATSSTLNDNDFALLISMNLSLNNEDEREDEPDEFSDNISNNYSDESDEYEESEKSEERDSDIDDYSAFFSYPKAKPRR</sequence>
<evidence type="ECO:0000313" key="4">
    <source>
        <dbReference type="Proteomes" id="UP000051494"/>
    </source>
</evidence>
<reference evidence="3" key="2">
    <citation type="journal article" date="2016" name="Genome Announc.">
        <title>Draft Genome Sequences of Two Novel Amoeba-Resistant Intranuclear Bacteria, 'Candidatus Berkiella cookevillensis' and 'Candidatus Berkiella aquae'.</title>
        <authorList>
            <person name="Mehari Y.T."/>
            <person name="Arivett B.A."/>
            <person name="Farone A.L."/>
            <person name="Gunderson J.H."/>
            <person name="Farone M.B."/>
        </authorList>
    </citation>
    <scope>NUCLEOTIDE SEQUENCE</scope>
    <source>
        <strain evidence="3">CC99</strain>
    </source>
</reference>
<evidence type="ECO:0000256" key="1">
    <source>
        <dbReference type="SAM" id="MobiDB-lite"/>
    </source>
</evidence>
<evidence type="ECO:0000313" key="2">
    <source>
        <dbReference type="EMBL" id="KRG18533.1"/>
    </source>
</evidence>
<accession>A0A0Q9YDE2</accession>
<organism evidence="2">
    <name type="scientific">Candidatus Berkiella cookevillensis</name>
    <dbReference type="NCBI Taxonomy" id="437022"/>
    <lineage>
        <taxon>Bacteria</taxon>
        <taxon>Pseudomonadati</taxon>
        <taxon>Pseudomonadota</taxon>
        <taxon>Gammaproteobacteria</taxon>
        <taxon>Candidatus Berkiellales</taxon>
        <taxon>Candidatus Berkiellaceae</taxon>
        <taxon>Candidatus Berkiella</taxon>
    </lineage>
</organism>
<reference evidence="3" key="3">
    <citation type="submission" date="2021-06" db="EMBL/GenBank/DDBJ databases">
        <title>Genomic Description and Analysis of Intracellular Bacteria, Candidatus Berkiella cookevillensis and Candidatus Berkiella aquae.</title>
        <authorList>
            <person name="Kidane D.T."/>
            <person name="Mehari Y.T."/>
            <person name="Rice F.C."/>
            <person name="Arivett B.A."/>
            <person name="Farone A.L."/>
            <person name="Berk S.G."/>
            <person name="Farone M.B."/>
        </authorList>
    </citation>
    <scope>NUCLEOTIDE SEQUENCE</scope>
    <source>
        <strain evidence="3">CC99</strain>
    </source>
</reference>
<gene>
    <name evidence="3" type="ORF">CC99x_003115</name>
    <name evidence="2" type="ORF">CC99x_01418</name>
</gene>
<name>A0A0Q9YDE2_9GAMM</name>
<dbReference type="AlphaFoldDB" id="A0A0Q9YDE2"/>
<evidence type="ECO:0000313" key="3">
    <source>
        <dbReference type="EMBL" id="MCS5707888.1"/>
    </source>
</evidence>
<dbReference type="Proteomes" id="UP000051494">
    <property type="component" value="Unassembled WGS sequence"/>
</dbReference>
<keyword evidence="4" id="KW-1185">Reference proteome</keyword>
<reference evidence="2" key="1">
    <citation type="submission" date="2015-09" db="EMBL/GenBank/DDBJ databases">
        <title>Draft Genome Sequences of Two Novel Amoeba-resistant Intranuclear Bacteria, Candidatus Berkiella cookevillensis and Candidatus Berkiella aquae.</title>
        <authorList>
            <person name="Mehari Y.T."/>
            <person name="Arivett B.A."/>
            <person name="Farone A.L."/>
            <person name="Gunderson J.H."/>
            <person name="Farone M.B."/>
        </authorList>
    </citation>
    <scope>NUCLEOTIDE SEQUENCE [LARGE SCALE GENOMIC DNA]</scope>
    <source>
        <strain evidence="2">CC99</strain>
    </source>
</reference>